<gene>
    <name evidence="1" type="ORF">I872_04425</name>
</gene>
<dbReference type="EMBL" id="CP004409">
    <property type="protein sequence ID" value="AGK70977.1"/>
    <property type="molecule type" value="Genomic_DNA"/>
</dbReference>
<evidence type="ECO:0000313" key="1">
    <source>
        <dbReference type="EMBL" id="AGK70977.1"/>
    </source>
</evidence>
<protein>
    <submittedName>
        <fullName evidence="1">Uncharacterized protein</fullName>
    </submittedName>
</protein>
<proteinExistence type="predicted"/>
<keyword evidence="2" id="KW-1185">Reference proteome</keyword>
<organism evidence="1 2">
    <name type="scientific">Streptococcus cristatus AS 1.3089</name>
    <dbReference type="NCBI Taxonomy" id="1302863"/>
    <lineage>
        <taxon>Bacteria</taxon>
        <taxon>Bacillati</taxon>
        <taxon>Bacillota</taxon>
        <taxon>Bacilli</taxon>
        <taxon>Lactobacillales</taxon>
        <taxon>Streptococcaceae</taxon>
        <taxon>Streptococcus</taxon>
    </lineage>
</organism>
<name>A0ABM5NJM3_STRCR</name>
<accession>A0ABM5NJM3</accession>
<sequence>MKEDRSMQINDMLELARETRKQIRKVFGERVDTITGYDYVNEPSHQTFKLDFEAYDYFSIEFDYESDLCEFFIVLSKEVKLSLTKEPAVYSQITDWDSYLKEIMAEIELRIPDKFLKAKGWL</sequence>
<evidence type="ECO:0000313" key="2">
    <source>
        <dbReference type="Proteomes" id="UP000013306"/>
    </source>
</evidence>
<dbReference type="Proteomes" id="UP000013306">
    <property type="component" value="Chromosome"/>
</dbReference>
<reference evidence="1 2" key="1">
    <citation type="journal article" date="2013" name="Genome Announc.">
        <title>Complete Genome Sequence of an Oral Commensal, Streptococcus oligofermentans Strain AS 1.3089.</title>
        <authorList>
            <person name="Tong H."/>
            <person name="Shang N."/>
            <person name="Liu L."/>
            <person name="Wang X."/>
            <person name="Cai J."/>
            <person name="Dong X."/>
        </authorList>
    </citation>
    <scope>NUCLEOTIDE SEQUENCE [LARGE SCALE GENOMIC DNA]</scope>
    <source>
        <strain evidence="1 2">AS 1.3089</strain>
    </source>
</reference>